<sequence>MGGWENHDAVAVDSSGQSRRFGGVGRSLWGNKGWAGGNTHGNQRGTPMGFKPLWYAPGEKMDAKAL</sequence>
<protein>
    <submittedName>
        <fullName evidence="2">Uncharacterized protein</fullName>
    </submittedName>
</protein>
<proteinExistence type="predicted"/>
<dbReference type="Proteomes" id="UP000331127">
    <property type="component" value="Unassembled WGS sequence"/>
</dbReference>
<feature type="compositionally biased region" description="Basic and acidic residues" evidence="1">
    <location>
        <begin position="1"/>
        <end position="10"/>
    </location>
</feature>
<gene>
    <name evidence="2" type="ORF">Amac_104900</name>
</gene>
<accession>A0A5M3X878</accession>
<feature type="region of interest" description="Disordered" evidence="1">
    <location>
        <begin position="1"/>
        <end position="54"/>
    </location>
</feature>
<dbReference type="EMBL" id="BLAE01000121">
    <property type="protein sequence ID" value="GES16892.1"/>
    <property type="molecule type" value="Genomic_DNA"/>
</dbReference>
<evidence type="ECO:0000256" key="1">
    <source>
        <dbReference type="SAM" id="MobiDB-lite"/>
    </source>
</evidence>
<dbReference type="AlphaFoldDB" id="A0A5M3X878"/>
<keyword evidence="3" id="KW-1185">Reference proteome</keyword>
<comment type="caution">
    <text evidence="2">The sequence shown here is derived from an EMBL/GenBank/DDBJ whole genome shotgun (WGS) entry which is preliminary data.</text>
</comment>
<name>A0A5M3X878_9ACTN</name>
<evidence type="ECO:0000313" key="3">
    <source>
        <dbReference type="Proteomes" id="UP000331127"/>
    </source>
</evidence>
<organism evidence="2 3">
    <name type="scientific">Acrocarpospora macrocephala</name>
    <dbReference type="NCBI Taxonomy" id="150177"/>
    <lineage>
        <taxon>Bacteria</taxon>
        <taxon>Bacillati</taxon>
        <taxon>Actinomycetota</taxon>
        <taxon>Actinomycetes</taxon>
        <taxon>Streptosporangiales</taxon>
        <taxon>Streptosporangiaceae</taxon>
        <taxon>Acrocarpospora</taxon>
    </lineage>
</organism>
<reference evidence="2 3" key="1">
    <citation type="submission" date="2019-10" db="EMBL/GenBank/DDBJ databases">
        <title>Whole genome shotgun sequence of Acrocarpospora macrocephala NBRC 16266.</title>
        <authorList>
            <person name="Ichikawa N."/>
            <person name="Kimura A."/>
            <person name="Kitahashi Y."/>
            <person name="Komaki H."/>
            <person name="Oguchi A."/>
        </authorList>
    </citation>
    <scope>NUCLEOTIDE SEQUENCE [LARGE SCALE GENOMIC DNA]</scope>
    <source>
        <strain evidence="2 3">NBRC 16266</strain>
    </source>
</reference>
<evidence type="ECO:0000313" key="2">
    <source>
        <dbReference type="EMBL" id="GES16892.1"/>
    </source>
</evidence>